<comment type="function">
    <text evidence="5">Required for the activity of the bacterial periplasmic transport system of putrescine.</text>
</comment>
<dbReference type="KEGG" id="fpp:FPB0191_00898"/>
<dbReference type="STRING" id="1267021.FPB0191_00898"/>
<evidence type="ECO:0000256" key="3">
    <source>
        <dbReference type="ARBA" id="ARBA00022729"/>
    </source>
</evidence>
<keyword evidence="4 5" id="KW-0574">Periplasm</keyword>
<dbReference type="GO" id="GO:0042597">
    <property type="term" value="C:periplasmic space"/>
    <property type="evidence" value="ECO:0007669"/>
    <property type="project" value="UniProtKB-SubCell"/>
</dbReference>
<gene>
    <name evidence="7" type="ORF">FPB0191_00898</name>
</gene>
<keyword evidence="3 6" id="KW-0732">Signal</keyword>
<organism evidence="7 8">
    <name type="scientific">Frischella perrara</name>
    <dbReference type="NCBI Taxonomy" id="1267021"/>
    <lineage>
        <taxon>Bacteria</taxon>
        <taxon>Pseudomonadati</taxon>
        <taxon>Pseudomonadota</taxon>
        <taxon>Gammaproteobacteria</taxon>
        <taxon>Orbales</taxon>
        <taxon>Orbaceae</taxon>
        <taxon>Frischella</taxon>
    </lineage>
</organism>
<dbReference type="AlphaFoldDB" id="A0A0A7RZK4"/>
<keyword evidence="2 5" id="KW-0813">Transport</keyword>
<comment type="subcellular location">
    <subcellularLocation>
        <location evidence="1 5">Periplasm</location>
    </subcellularLocation>
</comment>
<evidence type="ECO:0000256" key="5">
    <source>
        <dbReference type="PIRNR" id="PIRNR019574"/>
    </source>
</evidence>
<dbReference type="PANTHER" id="PTHR30222">
    <property type="entry name" value="SPERMIDINE/PUTRESCINE-BINDING PERIPLASMIC PROTEIN"/>
    <property type="match status" value="1"/>
</dbReference>
<reference evidence="7 8" key="1">
    <citation type="journal article" date="2014" name="Appl. Environ. Microbiol.">
        <title>Gut symbionts from distinct hosts exhibit genotoxic activity via divergent colibactin biosynthetic pathways.</title>
        <authorList>
            <person name="Engel P."/>
            <person name="Vizcaino M.I."/>
            <person name="Crawford J.M."/>
        </authorList>
    </citation>
    <scope>NUCLEOTIDE SEQUENCE [LARGE SCALE GENOMIC DNA]</scope>
    <source>
        <strain evidence="7 8">PEB0191</strain>
    </source>
</reference>
<dbReference type="RefSeq" id="WP_039104341.1">
    <property type="nucleotide sequence ID" value="NZ_CALYQC010000026.1"/>
</dbReference>
<dbReference type="InterPro" id="IPR001188">
    <property type="entry name" value="Sperm_putr-bd"/>
</dbReference>
<evidence type="ECO:0000313" key="7">
    <source>
        <dbReference type="EMBL" id="AJA44724.1"/>
    </source>
</evidence>
<dbReference type="PANTHER" id="PTHR30222:SF18">
    <property type="entry name" value="BIFUNCTIONAL POLYHYDROXYBUTYRATE SYNTHASE _ ABC TRANSPORTER PERIPLASMIC BINDING PROTEIN-RELATED"/>
    <property type="match status" value="1"/>
</dbReference>
<proteinExistence type="inferred from homology"/>
<feature type="chain" id="PRO_5002033184" description="Putrescine-binding periplasmic protein" evidence="6">
    <location>
        <begin position="34"/>
        <end position="377"/>
    </location>
</feature>
<dbReference type="Pfam" id="PF13416">
    <property type="entry name" value="SBP_bac_8"/>
    <property type="match status" value="1"/>
</dbReference>
<evidence type="ECO:0000313" key="8">
    <source>
        <dbReference type="Proteomes" id="UP000030901"/>
    </source>
</evidence>
<dbReference type="CDD" id="cd13659">
    <property type="entry name" value="PBP2_PotF"/>
    <property type="match status" value="1"/>
</dbReference>
<dbReference type="GO" id="GO:0019808">
    <property type="term" value="F:polyamine binding"/>
    <property type="evidence" value="ECO:0007669"/>
    <property type="project" value="InterPro"/>
</dbReference>
<dbReference type="HOGENOM" id="CLU_026974_1_4_6"/>
<protein>
    <recommendedName>
        <fullName evidence="5">Putrescine-binding periplasmic protein</fullName>
    </recommendedName>
</protein>
<sequence>MFSQHKKSHSKSFVKVLTLIASISAVLSPSAIASERVVNIYNWAGQIGSTTIGDFQNATHIKINYDVFDSNEVLEGKLMAGHSGFDVVSPSDSFLARQIQSDIYLPLDKKKLTNWNNLDPNLMKLMQTHDPDNKYAIPYVWMTTGIGYNIDMVEARLGENAPVNSWDLVFNPKNMEKLQDCGVAFLDAPTEIFASALQYLGKDPNSTNAKDYTGEAYELLSKVRPYIRYFHSSQYINDLANGDICVILGWSGDILQSRDRANEAGNGVKIGYEIPKEGALVFFDTFAIPKDAEHVDEAHQFLNFILKPEVAAQVTNDVNFASANGVANNQFVKPEIRNDPAVYPPEEVMSKLFTLKVQEPKIERIITRTWTKIKTGK</sequence>
<comment type="similarity">
    <text evidence="5">Belongs to the bacterial solute-binding protein PotD/PotF family.</text>
</comment>
<evidence type="ECO:0000256" key="1">
    <source>
        <dbReference type="ARBA" id="ARBA00004418"/>
    </source>
</evidence>
<feature type="signal peptide" evidence="6">
    <location>
        <begin position="1"/>
        <end position="33"/>
    </location>
</feature>
<name>A0A0A7RZK4_FRIPE</name>
<dbReference type="PIRSF" id="PIRSF019574">
    <property type="entry name" value="Periplasmic_polyamine_BP"/>
    <property type="match status" value="1"/>
</dbReference>
<dbReference type="EMBL" id="CP009056">
    <property type="protein sequence ID" value="AJA44724.1"/>
    <property type="molecule type" value="Genomic_DNA"/>
</dbReference>
<evidence type="ECO:0000256" key="6">
    <source>
        <dbReference type="SAM" id="SignalP"/>
    </source>
</evidence>
<dbReference type="SUPFAM" id="SSF53850">
    <property type="entry name" value="Periplasmic binding protein-like II"/>
    <property type="match status" value="1"/>
</dbReference>
<dbReference type="PRINTS" id="PR00909">
    <property type="entry name" value="SPERMDNBNDNG"/>
</dbReference>
<dbReference type="OrthoDB" id="9769319at2"/>
<dbReference type="Gene3D" id="3.40.190.10">
    <property type="entry name" value="Periplasmic binding protein-like II"/>
    <property type="match status" value="2"/>
</dbReference>
<dbReference type="GO" id="GO:0015846">
    <property type="term" value="P:polyamine transport"/>
    <property type="evidence" value="ECO:0007669"/>
    <property type="project" value="InterPro"/>
</dbReference>
<dbReference type="InterPro" id="IPR006059">
    <property type="entry name" value="SBP"/>
</dbReference>
<dbReference type="Proteomes" id="UP000030901">
    <property type="component" value="Chromosome"/>
</dbReference>
<keyword evidence="8" id="KW-1185">Reference proteome</keyword>
<accession>A0A0A7RZK4</accession>
<evidence type="ECO:0000256" key="2">
    <source>
        <dbReference type="ARBA" id="ARBA00022448"/>
    </source>
</evidence>
<evidence type="ECO:0000256" key="4">
    <source>
        <dbReference type="ARBA" id="ARBA00022764"/>
    </source>
</evidence>